<reference evidence="14 15" key="1">
    <citation type="submission" date="2020-04" db="EMBL/GenBank/DDBJ databases">
        <title>Collinsella sp. KGMB02528 nov., an anaerobic actinobacterium isolated from human feces.</title>
        <authorList>
            <person name="Han K.-I."/>
            <person name="Eom M.K."/>
            <person name="Kim J.-S."/>
            <person name="Lee K.C."/>
            <person name="Suh M.K."/>
            <person name="Park S.-H."/>
            <person name="Lee J.H."/>
            <person name="Kang S.W."/>
            <person name="Park J.-E."/>
            <person name="Oh B.S."/>
            <person name="Yu S.Y."/>
            <person name="Choi S.-H."/>
            <person name="Lee D.H."/>
            <person name="Yoon H."/>
            <person name="Kim B.-Y."/>
            <person name="Lee J.H."/>
            <person name="Lee J.-S."/>
        </authorList>
    </citation>
    <scope>NUCLEOTIDE SEQUENCE [LARGE SCALE GENOMIC DNA]</scope>
    <source>
        <strain evidence="14 15">KGMB02528</strain>
    </source>
</reference>
<keyword evidence="7 11" id="KW-0560">Oxidoreductase</keyword>
<keyword evidence="10 11" id="KW-0511">Multifunctional enzyme</keyword>
<dbReference type="PANTHER" id="PTHR48099">
    <property type="entry name" value="C-1-TETRAHYDROFOLATE SYNTHASE, CYTOPLASMIC-RELATED"/>
    <property type="match status" value="1"/>
</dbReference>
<accession>A0A7X9YJG7</accession>
<evidence type="ECO:0000256" key="1">
    <source>
        <dbReference type="ARBA" id="ARBA00004777"/>
    </source>
</evidence>
<keyword evidence="8 11" id="KW-0368">Histidine biosynthesis</keyword>
<dbReference type="InterPro" id="IPR046346">
    <property type="entry name" value="Aminoacid_DH-like_N_sf"/>
</dbReference>
<dbReference type="Pfam" id="PF02882">
    <property type="entry name" value="THF_DHG_CYH_C"/>
    <property type="match status" value="1"/>
</dbReference>
<feature type="binding site" evidence="11">
    <location>
        <begin position="165"/>
        <end position="167"/>
    </location>
    <ligand>
        <name>NADP(+)</name>
        <dbReference type="ChEBI" id="CHEBI:58349"/>
    </ligand>
</feature>
<dbReference type="GO" id="GO:0005829">
    <property type="term" value="C:cytosol"/>
    <property type="evidence" value="ECO:0007669"/>
    <property type="project" value="TreeGrafter"/>
</dbReference>
<dbReference type="GO" id="GO:0006164">
    <property type="term" value="P:purine nucleotide biosynthetic process"/>
    <property type="evidence" value="ECO:0007669"/>
    <property type="project" value="UniProtKB-KW"/>
</dbReference>
<evidence type="ECO:0000256" key="8">
    <source>
        <dbReference type="ARBA" id="ARBA00023102"/>
    </source>
</evidence>
<evidence type="ECO:0000256" key="4">
    <source>
        <dbReference type="ARBA" id="ARBA00022755"/>
    </source>
</evidence>
<comment type="catalytic activity">
    <reaction evidence="11">
        <text>(6R)-5,10-methylene-5,6,7,8-tetrahydrofolate + NADP(+) = (6R)-5,10-methenyltetrahydrofolate + NADPH</text>
        <dbReference type="Rhea" id="RHEA:22812"/>
        <dbReference type="ChEBI" id="CHEBI:15636"/>
        <dbReference type="ChEBI" id="CHEBI:57455"/>
        <dbReference type="ChEBI" id="CHEBI:57783"/>
        <dbReference type="ChEBI" id="CHEBI:58349"/>
        <dbReference type="EC" id="1.5.1.5"/>
    </reaction>
</comment>
<evidence type="ECO:0000256" key="7">
    <source>
        <dbReference type="ARBA" id="ARBA00023002"/>
    </source>
</evidence>
<keyword evidence="5 11" id="KW-0378">Hydrolase</keyword>
<dbReference type="GO" id="GO:0035999">
    <property type="term" value="P:tetrahydrofolate interconversion"/>
    <property type="evidence" value="ECO:0007669"/>
    <property type="project" value="UniProtKB-UniRule"/>
</dbReference>
<feature type="binding site" evidence="11">
    <location>
        <position position="231"/>
    </location>
    <ligand>
        <name>NADP(+)</name>
        <dbReference type="ChEBI" id="CHEBI:58349"/>
    </ligand>
</feature>
<comment type="catalytic activity">
    <reaction evidence="11">
        <text>(6R)-5,10-methenyltetrahydrofolate + H2O = (6R)-10-formyltetrahydrofolate + H(+)</text>
        <dbReference type="Rhea" id="RHEA:23700"/>
        <dbReference type="ChEBI" id="CHEBI:15377"/>
        <dbReference type="ChEBI" id="CHEBI:15378"/>
        <dbReference type="ChEBI" id="CHEBI:57455"/>
        <dbReference type="ChEBI" id="CHEBI:195366"/>
        <dbReference type="EC" id="3.5.4.9"/>
    </reaction>
</comment>
<dbReference type="PANTHER" id="PTHR48099:SF5">
    <property type="entry name" value="C-1-TETRAHYDROFOLATE SYNTHASE, CYTOPLASMIC"/>
    <property type="match status" value="1"/>
</dbReference>
<protein>
    <recommendedName>
        <fullName evidence="11">Bifunctional protein FolD</fullName>
    </recommendedName>
    <domain>
        <recommendedName>
            <fullName evidence="11">Methylenetetrahydrofolate dehydrogenase</fullName>
            <ecNumber evidence="11">1.5.1.5</ecNumber>
        </recommendedName>
    </domain>
    <domain>
        <recommendedName>
            <fullName evidence="11">Methenyltetrahydrofolate cyclohydrolase</fullName>
            <ecNumber evidence="11">3.5.4.9</ecNumber>
        </recommendedName>
    </domain>
</protein>
<dbReference type="Gene3D" id="3.40.50.720">
    <property type="entry name" value="NAD(P)-binding Rossmann-like Domain"/>
    <property type="match status" value="1"/>
</dbReference>
<feature type="domain" description="Tetrahydrofolate dehydrogenase/cyclohydrolase NAD(P)-binding" evidence="13">
    <location>
        <begin position="139"/>
        <end position="281"/>
    </location>
</feature>
<dbReference type="Gene3D" id="3.40.50.10860">
    <property type="entry name" value="Leucine Dehydrogenase, chain A, domain 1"/>
    <property type="match status" value="1"/>
</dbReference>
<keyword evidence="2 11" id="KW-0554">One-carbon metabolism</keyword>
<organism evidence="14 15">
    <name type="scientific">Collinsella acetigenes</name>
    <dbReference type="NCBI Taxonomy" id="2713419"/>
    <lineage>
        <taxon>Bacteria</taxon>
        <taxon>Bacillati</taxon>
        <taxon>Actinomycetota</taxon>
        <taxon>Coriobacteriia</taxon>
        <taxon>Coriobacteriales</taxon>
        <taxon>Coriobacteriaceae</taxon>
        <taxon>Collinsella</taxon>
    </lineage>
</organism>
<dbReference type="PRINTS" id="PR00085">
    <property type="entry name" value="THFDHDRGNASE"/>
</dbReference>
<comment type="caution">
    <text evidence="14">The sequence shown here is derived from an EMBL/GenBank/DDBJ whole genome shotgun (WGS) entry which is preliminary data.</text>
</comment>
<dbReference type="InterPro" id="IPR000672">
    <property type="entry name" value="THF_DH/CycHdrlase"/>
</dbReference>
<proteinExistence type="inferred from homology"/>
<dbReference type="GO" id="GO:0004477">
    <property type="term" value="F:methenyltetrahydrofolate cyclohydrolase activity"/>
    <property type="evidence" value="ECO:0007669"/>
    <property type="project" value="UniProtKB-UniRule"/>
</dbReference>
<comment type="caution">
    <text evidence="11">Lacks conserved residue(s) required for the propagation of feature annotation.</text>
</comment>
<comment type="function">
    <text evidence="11">Catalyzes the oxidation of 5,10-methylenetetrahydrofolate to 5,10-methenyltetrahydrofolate and then the hydrolysis of 5,10-methenyltetrahydrofolate to 10-formyltetrahydrofolate.</text>
</comment>
<feature type="domain" description="Tetrahydrofolate dehydrogenase/cyclohydrolase catalytic" evidence="12">
    <location>
        <begin position="5"/>
        <end position="119"/>
    </location>
</feature>
<dbReference type="UniPathway" id="UPA00193"/>
<keyword evidence="9 11" id="KW-0486">Methionine biosynthesis</keyword>
<comment type="subunit">
    <text evidence="11">Homodimer.</text>
</comment>
<evidence type="ECO:0000259" key="12">
    <source>
        <dbReference type="Pfam" id="PF00763"/>
    </source>
</evidence>
<dbReference type="EC" id="3.5.4.9" evidence="11"/>
<dbReference type="AlphaFoldDB" id="A0A7X9YJG7"/>
<dbReference type="SUPFAM" id="SSF53223">
    <property type="entry name" value="Aminoacid dehydrogenase-like, N-terminal domain"/>
    <property type="match status" value="1"/>
</dbReference>
<dbReference type="CDD" id="cd01080">
    <property type="entry name" value="NAD_bind_m-THF_DH_Cyclohyd"/>
    <property type="match status" value="1"/>
</dbReference>
<evidence type="ECO:0000313" key="14">
    <source>
        <dbReference type="EMBL" id="NMF56086.1"/>
    </source>
</evidence>
<dbReference type="InterPro" id="IPR020631">
    <property type="entry name" value="THF_DH/CycHdrlase_NAD-bd_dom"/>
</dbReference>
<keyword evidence="15" id="KW-1185">Reference proteome</keyword>
<dbReference type="FunFam" id="3.40.50.720:FF:000094">
    <property type="entry name" value="Bifunctional protein FolD"/>
    <property type="match status" value="1"/>
</dbReference>
<evidence type="ECO:0000256" key="3">
    <source>
        <dbReference type="ARBA" id="ARBA00022605"/>
    </source>
</evidence>
<comment type="similarity">
    <text evidence="11">Belongs to the tetrahydrofolate dehydrogenase/cyclohydrolase family.</text>
</comment>
<evidence type="ECO:0000256" key="2">
    <source>
        <dbReference type="ARBA" id="ARBA00022563"/>
    </source>
</evidence>
<sequence length="291" mass="30522">MAALLKGASVAKAITAELVERERKLESLGVVPTLAIVRVGEREDDLSYERGALKRCEKVGISCRRFLLPADVSQEELLRVVAEVNEDPSIHGCLMFRPLPAHLKEDMVAAALLPKKDVDSMTSASLLSTLSGLGAGYAPCTAEAVLAILDHYGIDLDGANVVVVGRSLVIGKPVASMLLARNATVTACHTHTRDLADVCRRADVVVAAAGHACTLGADAVRSGQIIIDVGINWDAQAKKLVGDVDFEAVEPLVDAVTPVPGGVGAVTTAILARHVICAAEEACGHVVRTMQ</sequence>
<evidence type="ECO:0000256" key="6">
    <source>
        <dbReference type="ARBA" id="ARBA00022857"/>
    </source>
</evidence>
<dbReference type="GO" id="GO:0009086">
    <property type="term" value="P:methionine biosynthetic process"/>
    <property type="evidence" value="ECO:0007669"/>
    <property type="project" value="UniProtKB-KW"/>
</dbReference>
<dbReference type="EC" id="1.5.1.5" evidence="11"/>
<dbReference type="RefSeq" id="WP_169277693.1">
    <property type="nucleotide sequence ID" value="NZ_JABBCP010000005.1"/>
</dbReference>
<dbReference type="GO" id="GO:0000105">
    <property type="term" value="P:L-histidine biosynthetic process"/>
    <property type="evidence" value="ECO:0007669"/>
    <property type="project" value="UniProtKB-KW"/>
</dbReference>
<dbReference type="HAMAP" id="MF_01576">
    <property type="entry name" value="THF_DHG_CYH"/>
    <property type="match status" value="1"/>
</dbReference>
<dbReference type="InterPro" id="IPR020630">
    <property type="entry name" value="THF_DH/CycHdrlase_cat_dom"/>
</dbReference>
<comment type="pathway">
    <text evidence="1 11">One-carbon metabolism; tetrahydrofolate interconversion.</text>
</comment>
<dbReference type="Proteomes" id="UP000546970">
    <property type="component" value="Unassembled WGS sequence"/>
</dbReference>
<keyword evidence="6 11" id="KW-0521">NADP</keyword>
<dbReference type="Pfam" id="PF00763">
    <property type="entry name" value="THF_DHG_CYH"/>
    <property type="match status" value="1"/>
</dbReference>
<evidence type="ECO:0000256" key="9">
    <source>
        <dbReference type="ARBA" id="ARBA00023167"/>
    </source>
</evidence>
<dbReference type="SUPFAM" id="SSF51735">
    <property type="entry name" value="NAD(P)-binding Rossmann-fold domains"/>
    <property type="match status" value="1"/>
</dbReference>
<keyword evidence="3 11" id="KW-0028">Amino-acid biosynthesis</keyword>
<name>A0A7X9YJG7_9ACTN</name>
<dbReference type="EMBL" id="JABBCP010000005">
    <property type="protein sequence ID" value="NMF56086.1"/>
    <property type="molecule type" value="Genomic_DNA"/>
</dbReference>
<keyword evidence="4 11" id="KW-0658">Purine biosynthesis</keyword>
<gene>
    <name evidence="11" type="primary">folD</name>
    <name evidence="14" type="ORF">HF320_07070</name>
</gene>
<dbReference type="InterPro" id="IPR036291">
    <property type="entry name" value="NAD(P)-bd_dom_sf"/>
</dbReference>
<evidence type="ECO:0000313" key="15">
    <source>
        <dbReference type="Proteomes" id="UP000546970"/>
    </source>
</evidence>
<evidence type="ECO:0000256" key="5">
    <source>
        <dbReference type="ARBA" id="ARBA00022801"/>
    </source>
</evidence>
<evidence type="ECO:0000256" key="11">
    <source>
        <dbReference type="HAMAP-Rule" id="MF_01576"/>
    </source>
</evidence>
<dbReference type="GO" id="GO:0004488">
    <property type="term" value="F:methylenetetrahydrofolate dehydrogenase (NADP+) activity"/>
    <property type="evidence" value="ECO:0007669"/>
    <property type="project" value="UniProtKB-UniRule"/>
</dbReference>
<evidence type="ECO:0000259" key="13">
    <source>
        <dbReference type="Pfam" id="PF02882"/>
    </source>
</evidence>
<evidence type="ECO:0000256" key="10">
    <source>
        <dbReference type="ARBA" id="ARBA00023268"/>
    </source>
</evidence>